<keyword evidence="2" id="KW-1185">Reference proteome</keyword>
<organism evidence="1 2">
    <name type="scientific">Vigna mungo</name>
    <name type="common">Black gram</name>
    <name type="synonym">Phaseolus mungo</name>
    <dbReference type="NCBI Taxonomy" id="3915"/>
    <lineage>
        <taxon>Eukaryota</taxon>
        <taxon>Viridiplantae</taxon>
        <taxon>Streptophyta</taxon>
        <taxon>Embryophyta</taxon>
        <taxon>Tracheophyta</taxon>
        <taxon>Spermatophyta</taxon>
        <taxon>Magnoliopsida</taxon>
        <taxon>eudicotyledons</taxon>
        <taxon>Gunneridae</taxon>
        <taxon>Pentapetalae</taxon>
        <taxon>rosids</taxon>
        <taxon>fabids</taxon>
        <taxon>Fabales</taxon>
        <taxon>Fabaceae</taxon>
        <taxon>Papilionoideae</taxon>
        <taxon>50 kb inversion clade</taxon>
        <taxon>NPAAA clade</taxon>
        <taxon>indigoferoid/millettioid clade</taxon>
        <taxon>Phaseoleae</taxon>
        <taxon>Vigna</taxon>
    </lineage>
</organism>
<dbReference type="Proteomes" id="UP001374535">
    <property type="component" value="Chromosome 2"/>
</dbReference>
<dbReference type="EMBL" id="CP144699">
    <property type="protein sequence ID" value="WVZ19160.1"/>
    <property type="molecule type" value="Genomic_DNA"/>
</dbReference>
<evidence type="ECO:0000313" key="2">
    <source>
        <dbReference type="Proteomes" id="UP001374535"/>
    </source>
</evidence>
<evidence type="ECO:0000313" key="1">
    <source>
        <dbReference type="EMBL" id="WVZ19160.1"/>
    </source>
</evidence>
<accession>A0AAQ3P034</accession>
<feature type="non-terminal residue" evidence="1">
    <location>
        <position position="104"/>
    </location>
</feature>
<dbReference type="AlphaFoldDB" id="A0AAQ3P034"/>
<name>A0AAQ3P034_VIGMU</name>
<gene>
    <name evidence="1" type="ORF">V8G54_006482</name>
</gene>
<protein>
    <submittedName>
        <fullName evidence="1">Uncharacterized protein</fullName>
    </submittedName>
</protein>
<feature type="non-terminal residue" evidence="1">
    <location>
        <position position="1"/>
    </location>
</feature>
<reference evidence="1 2" key="1">
    <citation type="journal article" date="2023" name="Life. Sci Alliance">
        <title>Evolutionary insights into 3D genome organization and epigenetic landscape of Vigna mungo.</title>
        <authorList>
            <person name="Junaid A."/>
            <person name="Singh B."/>
            <person name="Bhatia S."/>
        </authorList>
    </citation>
    <scope>NUCLEOTIDE SEQUENCE [LARGE SCALE GENOMIC DNA]</scope>
    <source>
        <strain evidence="1">Urdbean</strain>
    </source>
</reference>
<proteinExistence type="predicted"/>
<sequence>TPSLAVRGVQSFLDYSLFGDGLPPSPSHPAGNSIDSFWNSGASSSGSRLNGPSSPSFFHYVKVFQSLLKRKGKKMYLWVADLLLFLARSVLRTLTMMEEPSTIR</sequence>